<reference evidence="1 2" key="1">
    <citation type="journal article" date="2024" name="J Genomics">
        <title>Draft genome sequencing and assembly of Favolaschia claudopus CIRM-BRFM 2984 isolated from oak limbs.</title>
        <authorList>
            <person name="Navarro D."/>
            <person name="Drula E."/>
            <person name="Chaduli D."/>
            <person name="Cazenave R."/>
            <person name="Ahrendt S."/>
            <person name="Wang J."/>
            <person name="Lipzen A."/>
            <person name="Daum C."/>
            <person name="Barry K."/>
            <person name="Grigoriev I.V."/>
            <person name="Favel A."/>
            <person name="Rosso M.N."/>
            <person name="Martin F."/>
        </authorList>
    </citation>
    <scope>NUCLEOTIDE SEQUENCE [LARGE SCALE GENOMIC DNA]</scope>
    <source>
        <strain evidence="1 2">CIRM-BRFM 2984</strain>
    </source>
</reference>
<gene>
    <name evidence="1" type="ORF">R3P38DRAFT_3026946</name>
</gene>
<comment type="caution">
    <text evidence="1">The sequence shown here is derived from an EMBL/GenBank/DDBJ whole genome shotgun (WGS) entry which is preliminary data.</text>
</comment>
<sequence length="515" mass="57998">MSAPGPSLSRNGRRILRSSPSMTSLASSLSSLSLYTTTSSQTQWGPGALAGKAILSLGKTVIRGAERIVIAKRMTVIREHLPCTEERFVEGADTLFMDKIFDDLVELSRPDLYPQSVRVPAMELILTQIASEHTTYLINCLSSWHLEDLVLLITEVISVASFCHSGFIDPALSKAYLSALPQNTPQTLPVIAFITELARQNDTTYEAAILSKSLELILMAAHQGHCRFNPTIKWAFTVLSAPPFAVNELWSMTLEQYWQFSYPPMLEDLLQHINTTASSTWLLLEAHFLQKELPAMLQLISPQKYQMHSRSAADTNYPKLKDFNLCQVDPVFRLQDLYESGFAASSSLWHLFRCIALGGDVYTLMTEYLLGLSHKHKVSIFSRMIYWLIPDTVEANSDKMCSLLLLLGGRPQLNAILTQFLLDLGSHDPSIKYALTDAVITLVVPVLSTEFIRSWMIYEDIFRRCHYFPSLKLRPSYCKETILLFDIVREGRLASALDHPARERVAEALEPIFTD</sequence>
<evidence type="ECO:0000313" key="1">
    <source>
        <dbReference type="EMBL" id="KAK7008003.1"/>
    </source>
</evidence>
<dbReference type="EMBL" id="JAWWNJ010000069">
    <property type="protein sequence ID" value="KAK7008003.1"/>
    <property type="molecule type" value="Genomic_DNA"/>
</dbReference>
<protein>
    <submittedName>
        <fullName evidence="1">Uncharacterized protein</fullName>
    </submittedName>
</protein>
<dbReference type="Proteomes" id="UP001362999">
    <property type="component" value="Unassembled WGS sequence"/>
</dbReference>
<keyword evidence="2" id="KW-1185">Reference proteome</keyword>
<proteinExistence type="predicted"/>
<dbReference type="AlphaFoldDB" id="A0AAW0AFA7"/>
<name>A0AAW0AFA7_9AGAR</name>
<accession>A0AAW0AFA7</accession>
<organism evidence="1 2">
    <name type="scientific">Favolaschia claudopus</name>
    <dbReference type="NCBI Taxonomy" id="2862362"/>
    <lineage>
        <taxon>Eukaryota</taxon>
        <taxon>Fungi</taxon>
        <taxon>Dikarya</taxon>
        <taxon>Basidiomycota</taxon>
        <taxon>Agaricomycotina</taxon>
        <taxon>Agaricomycetes</taxon>
        <taxon>Agaricomycetidae</taxon>
        <taxon>Agaricales</taxon>
        <taxon>Marasmiineae</taxon>
        <taxon>Mycenaceae</taxon>
        <taxon>Favolaschia</taxon>
    </lineage>
</organism>
<evidence type="ECO:0000313" key="2">
    <source>
        <dbReference type="Proteomes" id="UP001362999"/>
    </source>
</evidence>